<keyword evidence="4" id="KW-0804">Transcription</keyword>
<evidence type="ECO:0000313" key="6">
    <source>
        <dbReference type="EMBL" id="KRO07801.1"/>
    </source>
</evidence>
<dbReference type="InterPro" id="IPR000847">
    <property type="entry name" value="LysR_HTH_N"/>
</dbReference>
<proteinExistence type="inferred from homology"/>
<keyword evidence="3" id="KW-0238">DNA-binding</keyword>
<gene>
    <name evidence="6" type="ORF">IV64_GL001255</name>
</gene>
<dbReference type="RefSeq" id="WP_057707544.1">
    <property type="nucleotide sequence ID" value="NZ_JQCL01000098.1"/>
</dbReference>
<keyword evidence="2" id="KW-0805">Transcription regulation</keyword>
<dbReference type="STRING" id="942150.IV64_GL001255"/>
<dbReference type="InterPro" id="IPR005119">
    <property type="entry name" value="LysR_subst-bd"/>
</dbReference>
<comment type="similarity">
    <text evidence="1">Belongs to the LysR transcriptional regulatory family.</text>
</comment>
<evidence type="ECO:0000256" key="2">
    <source>
        <dbReference type="ARBA" id="ARBA00023015"/>
    </source>
</evidence>
<dbReference type="AlphaFoldDB" id="A0A0R2M1Q3"/>
<dbReference type="GO" id="GO:0003700">
    <property type="term" value="F:DNA-binding transcription factor activity"/>
    <property type="evidence" value="ECO:0007669"/>
    <property type="project" value="InterPro"/>
</dbReference>
<reference evidence="6 7" key="1">
    <citation type="journal article" date="2015" name="Genome Announc.">
        <title>Expanding the biotechnology potential of lactobacilli through comparative genomics of 213 strains and associated genera.</title>
        <authorList>
            <person name="Sun Z."/>
            <person name="Harris H.M."/>
            <person name="McCann A."/>
            <person name="Guo C."/>
            <person name="Argimon S."/>
            <person name="Zhang W."/>
            <person name="Yang X."/>
            <person name="Jeffery I.B."/>
            <person name="Cooney J.C."/>
            <person name="Kagawa T.F."/>
            <person name="Liu W."/>
            <person name="Song Y."/>
            <person name="Salvetti E."/>
            <person name="Wrobel A."/>
            <person name="Rasinkangas P."/>
            <person name="Parkhill J."/>
            <person name="Rea M.C."/>
            <person name="O'Sullivan O."/>
            <person name="Ritari J."/>
            <person name="Douillard F.P."/>
            <person name="Paul Ross R."/>
            <person name="Yang R."/>
            <person name="Briner A.E."/>
            <person name="Felis G.E."/>
            <person name="de Vos W.M."/>
            <person name="Barrangou R."/>
            <person name="Klaenhammer T.R."/>
            <person name="Caufield P.W."/>
            <person name="Cui Y."/>
            <person name="Zhang H."/>
            <person name="O'Toole P.W."/>
        </authorList>
    </citation>
    <scope>NUCLEOTIDE SEQUENCE [LARGE SCALE GENOMIC DNA]</scope>
    <source>
        <strain evidence="6 7">LMG 26013</strain>
    </source>
</reference>
<keyword evidence="7" id="KW-1185">Reference proteome</keyword>
<dbReference type="PROSITE" id="PS50931">
    <property type="entry name" value="HTH_LYSR"/>
    <property type="match status" value="1"/>
</dbReference>
<dbReference type="GO" id="GO:0003677">
    <property type="term" value="F:DNA binding"/>
    <property type="evidence" value="ECO:0007669"/>
    <property type="project" value="UniProtKB-KW"/>
</dbReference>
<dbReference type="Pfam" id="PF03466">
    <property type="entry name" value="LysR_substrate"/>
    <property type="match status" value="1"/>
</dbReference>
<evidence type="ECO:0000259" key="5">
    <source>
        <dbReference type="PROSITE" id="PS50931"/>
    </source>
</evidence>
<dbReference type="InterPro" id="IPR036388">
    <property type="entry name" value="WH-like_DNA-bd_sf"/>
</dbReference>
<dbReference type="Gene3D" id="1.10.10.10">
    <property type="entry name" value="Winged helix-like DNA-binding domain superfamily/Winged helix DNA-binding domain"/>
    <property type="match status" value="1"/>
</dbReference>
<dbReference type="GO" id="GO:0005829">
    <property type="term" value="C:cytosol"/>
    <property type="evidence" value="ECO:0007669"/>
    <property type="project" value="TreeGrafter"/>
</dbReference>
<feature type="domain" description="HTH lysR-type" evidence="5">
    <location>
        <begin position="1"/>
        <end position="58"/>
    </location>
</feature>
<sequence>MNTRDLALFRAVVKYKNYTYVAEKFAVSQPAVTQAVKRLEKEFDAQLVQQDHAHQQMLITESGQLLYRNSQVMSDSLELTHREIEAAKQPKIRFGLPPILGALFFPQVAKHLLAWGWLKQLKVVEEGSAQVLNDLAKGKLDIALIASAHPLHLREIQTTALGDRPFEVIVSENSPFAKRGKISFQELDQQKFIGMDDSFIHPQAFRDYCQAAGVKPEVIYRTSDITWMKSIVRTNLGLGFLVKDAILPGEGLVGLKIDDPLREAFHISVAYRKNTKLSSNEASLLQILLKIKV</sequence>
<organism evidence="6 7">
    <name type="scientific">Lactiplantibacillus xiangfangensis</name>
    <dbReference type="NCBI Taxonomy" id="942150"/>
    <lineage>
        <taxon>Bacteria</taxon>
        <taxon>Bacillati</taxon>
        <taxon>Bacillota</taxon>
        <taxon>Bacilli</taxon>
        <taxon>Lactobacillales</taxon>
        <taxon>Lactobacillaceae</taxon>
        <taxon>Lactiplantibacillus</taxon>
    </lineage>
</organism>
<dbReference type="PANTHER" id="PTHR30419:SF8">
    <property type="entry name" value="NITROGEN ASSIMILATION TRANSCRIPTIONAL ACTIVATOR-RELATED"/>
    <property type="match status" value="1"/>
</dbReference>
<comment type="caution">
    <text evidence="6">The sequence shown here is derived from an EMBL/GenBank/DDBJ whole genome shotgun (WGS) entry which is preliminary data.</text>
</comment>
<dbReference type="Proteomes" id="UP000051783">
    <property type="component" value="Unassembled WGS sequence"/>
</dbReference>
<dbReference type="SUPFAM" id="SSF46785">
    <property type="entry name" value="Winged helix' DNA-binding domain"/>
    <property type="match status" value="1"/>
</dbReference>
<evidence type="ECO:0000313" key="7">
    <source>
        <dbReference type="Proteomes" id="UP000051783"/>
    </source>
</evidence>
<dbReference type="PATRIC" id="fig|942150.3.peg.1292"/>
<dbReference type="PANTHER" id="PTHR30419">
    <property type="entry name" value="HTH-TYPE TRANSCRIPTIONAL REGULATOR YBHD"/>
    <property type="match status" value="1"/>
</dbReference>
<dbReference type="Gene3D" id="3.40.190.290">
    <property type="match status" value="1"/>
</dbReference>
<protein>
    <submittedName>
        <fullName evidence="6">Malolactic regulator</fullName>
    </submittedName>
</protein>
<dbReference type="SUPFAM" id="SSF53850">
    <property type="entry name" value="Periplasmic binding protein-like II"/>
    <property type="match status" value="1"/>
</dbReference>
<evidence type="ECO:0000256" key="1">
    <source>
        <dbReference type="ARBA" id="ARBA00009437"/>
    </source>
</evidence>
<evidence type="ECO:0000256" key="4">
    <source>
        <dbReference type="ARBA" id="ARBA00023163"/>
    </source>
</evidence>
<dbReference type="InterPro" id="IPR036390">
    <property type="entry name" value="WH_DNA-bd_sf"/>
</dbReference>
<name>A0A0R2M1Q3_9LACO</name>
<evidence type="ECO:0000256" key="3">
    <source>
        <dbReference type="ARBA" id="ARBA00023125"/>
    </source>
</evidence>
<dbReference type="Pfam" id="PF00126">
    <property type="entry name" value="HTH_1"/>
    <property type="match status" value="1"/>
</dbReference>
<dbReference type="InterPro" id="IPR050950">
    <property type="entry name" value="HTH-type_LysR_regulators"/>
</dbReference>
<accession>A0A0R2M1Q3</accession>
<dbReference type="OrthoDB" id="9803735at2"/>
<dbReference type="EMBL" id="JQCL01000098">
    <property type="protein sequence ID" value="KRO07801.1"/>
    <property type="molecule type" value="Genomic_DNA"/>
</dbReference>